<feature type="modified residue" description="4-aspartylphosphate" evidence="16">
    <location>
        <position position="698"/>
    </location>
</feature>
<dbReference type="CDD" id="cd00082">
    <property type="entry name" value="HisKA"/>
    <property type="match status" value="1"/>
</dbReference>
<evidence type="ECO:0000256" key="16">
    <source>
        <dbReference type="PROSITE-ProRule" id="PRU00169"/>
    </source>
</evidence>
<accession>A0AA51RVR6</accession>
<evidence type="ECO:0000256" key="7">
    <source>
        <dbReference type="ARBA" id="ARBA00022679"/>
    </source>
</evidence>
<evidence type="ECO:0000313" key="23">
    <source>
        <dbReference type="EMBL" id="WMS88548.1"/>
    </source>
</evidence>
<evidence type="ECO:0000256" key="12">
    <source>
        <dbReference type="ARBA" id="ARBA00022989"/>
    </source>
</evidence>
<keyword evidence="13" id="KW-0902">Two-component regulatory system</keyword>
<dbReference type="Pfam" id="PF00512">
    <property type="entry name" value="HisKA"/>
    <property type="match status" value="1"/>
</dbReference>
<sequence>MFNWGIRTRVLLLALIPTGLIALVMGVYFIGARVNDLKSTQLDRGLTVARNLAYASEYGVSIANYPIVKRLIDLAQDGDEDITAIMVFDQYNRPFASAGTRQQKELLQASNNRMPSSESYSNVDSGVIIRTPIFSTPSVVEDRIENRTAEEPIIGYVAVHMTKDFSSLRQYETIIASIIILLTGLAVGGFLAQRMARAVTSPVIQLAHAVNRIKEGKLNTRVDGQATGELKTLMGGVNDMATSLYEAREEMQQAIEQATSDLSQTLETLEVQNVELDIARKQALEASRVKSEFLANMSHEIRTPMNGVIGFANLLLRTDLDDKQREFLITIHKSANNLLSIIDDILDFSKIEAGKMELDEATVDIRECVDDVLNLIAPLAQEKDLEIAALIYSDVPDTILGDQVRLKQVLTNLVNNAVKFTEQGSIIVRVMLEEETDQQVNLKFTVSDTGIGMSKEQQNVLFQAFSQADTTTTRRFGGTGLGLVISKKLVEKMGGEIGLSSAPNEGSNFWFNIRVNRDFDALIEQDNTVNFLEEKRILFYQPLEFTRLSIGHMLEKWRMRVRATDDLDELTRQVEHAANTSKTVNYILIDCDQYDQCKTQIQYIFNAAKEQLNCAILAIIANPDNQISQRLISLGAHDVISRPIAYKQLNHALLELMNEEQRTVLNEPDPKAASPFESLSILAVDACSKTHFDLVFMDIQMPEMDGVEATRRIRKSKLNQRTPIVALTAHAMMGEREKLLSEGMNDYLTKPIGLDQIEETLYKWTHGKQVTRSAPAATRSNKTNTSTQTIDWSLCVKMAGGKKDLAQDMLNMLIEHLPDAREQIESAFNQQAHDELKSAVHKFHGATCYVGVPRLKQLSNDYETELKSSDSISKKAQQLHQQLLNEMNAVATLFENEYS</sequence>
<dbReference type="InterPro" id="IPR011006">
    <property type="entry name" value="CheY-like_superfamily"/>
</dbReference>
<dbReference type="SUPFAM" id="SSF47384">
    <property type="entry name" value="Homodimeric domain of signal transducing histidine kinase"/>
    <property type="match status" value="1"/>
</dbReference>
<dbReference type="Pfam" id="PF01627">
    <property type="entry name" value="Hpt"/>
    <property type="match status" value="1"/>
</dbReference>
<dbReference type="GO" id="GO:0005524">
    <property type="term" value="F:ATP binding"/>
    <property type="evidence" value="ECO:0007669"/>
    <property type="project" value="UniProtKB-KW"/>
</dbReference>
<evidence type="ECO:0000259" key="20">
    <source>
        <dbReference type="PROSITE" id="PS50110"/>
    </source>
</evidence>
<feature type="transmembrane region" description="Helical" evidence="18">
    <location>
        <begin position="12"/>
        <end position="31"/>
    </location>
</feature>
<evidence type="ECO:0000256" key="9">
    <source>
        <dbReference type="ARBA" id="ARBA00022741"/>
    </source>
</evidence>
<evidence type="ECO:0000256" key="13">
    <source>
        <dbReference type="ARBA" id="ARBA00023012"/>
    </source>
</evidence>
<protein>
    <recommendedName>
        <fullName evidence="3">histidine kinase</fullName>
        <ecNumber evidence="3">2.7.13.3</ecNumber>
    </recommendedName>
</protein>
<dbReference type="SUPFAM" id="SSF52172">
    <property type="entry name" value="CheY-like"/>
    <property type="match status" value="2"/>
</dbReference>
<dbReference type="FunFam" id="1.10.287.130:FF:000003">
    <property type="entry name" value="Histidine kinase"/>
    <property type="match status" value="1"/>
</dbReference>
<dbReference type="SMART" id="SM00304">
    <property type="entry name" value="HAMP"/>
    <property type="match status" value="1"/>
</dbReference>
<dbReference type="CDD" id="cd16922">
    <property type="entry name" value="HATPase_EvgS-ArcB-TorS-like"/>
    <property type="match status" value="1"/>
</dbReference>
<evidence type="ECO:0000256" key="2">
    <source>
        <dbReference type="ARBA" id="ARBA00004429"/>
    </source>
</evidence>
<evidence type="ECO:0000256" key="1">
    <source>
        <dbReference type="ARBA" id="ARBA00000085"/>
    </source>
</evidence>
<feature type="domain" description="HAMP" evidence="21">
    <location>
        <begin position="197"/>
        <end position="249"/>
    </location>
</feature>
<proteinExistence type="predicted"/>
<name>A0AA51RVR6_9GAMM</name>
<evidence type="ECO:0000256" key="11">
    <source>
        <dbReference type="ARBA" id="ARBA00022840"/>
    </source>
</evidence>
<dbReference type="InterPro" id="IPR004358">
    <property type="entry name" value="Sig_transdc_His_kin-like_C"/>
</dbReference>
<dbReference type="PROSITE" id="PS50894">
    <property type="entry name" value="HPT"/>
    <property type="match status" value="1"/>
</dbReference>
<dbReference type="CDD" id="cd06225">
    <property type="entry name" value="HAMP"/>
    <property type="match status" value="1"/>
</dbReference>
<keyword evidence="8 18" id="KW-0812">Transmembrane</keyword>
<dbReference type="InterPro" id="IPR036641">
    <property type="entry name" value="HPT_dom_sf"/>
</dbReference>
<dbReference type="SUPFAM" id="SSF47226">
    <property type="entry name" value="Histidine-containing phosphotransfer domain, HPT domain"/>
    <property type="match status" value="1"/>
</dbReference>
<dbReference type="InterPro" id="IPR003661">
    <property type="entry name" value="HisK_dim/P_dom"/>
</dbReference>
<keyword evidence="10" id="KW-0418">Kinase</keyword>
<dbReference type="Gene3D" id="1.10.287.130">
    <property type="match status" value="1"/>
</dbReference>
<evidence type="ECO:0000259" key="19">
    <source>
        <dbReference type="PROSITE" id="PS50109"/>
    </source>
</evidence>
<dbReference type="RefSeq" id="WP_309203762.1">
    <property type="nucleotide sequence ID" value="NZ_CP133548.1"/>
</dbReference>
<dbReference type="InterPro" id="IPR036890">
    <property type="entry name" value="HATPase_C_sf"/>
</dbReference>
<keyword evidence="5" id="KW-0997">Cell inner membrane</keyword>
<dbReference type="InterPro" id="IPR019247">
    <property type="entry name" value="Histidine_kinase_BarA_N"/>
</dbReference>
<evidence type="ECO:0000256" key="10">
    <source>
        <dbReference type="ARBA" id="ARBA00022777"/>
    </source>
</evidence>
<evidence type="ECO:0000256" key="18">
    <source>
        <dbReference type="SAM" id="Phobius"/>
    </source>
</evidence>
<evidence type="ECO:0000256" key="14">
    <source>
        <dbReference type="ARBA" id="ARBA00023136"/>
    </source>
</evidence>
<dbReference type="Gene3D" id="6.10.340.10">
    <property type="match status" value="1"/>
</dbReference>
<dbReference type="Pfam" id="PF02518">
    <property type="entry name" value="HATPase_c"/>
    <property type="match status" value="1"/>
</dbReference>
<comment type="subcellular location">
    <subcellularLocation>
        <location evidence="2">Cell inner membrane</location>
        <topology evidence="2">Multi-pass membrane protein</topology>
    </subcellularLocation>
</comment>
<dbReference type="InterPro" id="IPR005467">
    <property type="entry name" value="His_kinase_dom"/>
</dbReference>
<dbReference type="SMART" id="SM00387">
    <property type="entry name" value="HATPase_c"/>
    <property type="match status" value="1"/>
</dbReference>
<dbReference type="SUPFAM" id="SSF158472">
    <property type="entry name" value="HAMP domain-like"/>
    <property type="match status" value="1"/>
</dbReference>
<dbReference type="Pfam" id="PF00072">
    <property type="entry name" value="Response_reg"/>
    <property type="match status" value="1"/>
</dbReference>
<evidence type="ECO:0000256" key="3">
    <source>
        <dbReference type="ARBA" id="ARBA00012438"/>
    </source>
</evidence>
<dbReference type="PROSITE" id="PS50885">
    <property type="entry name" value="HAMP"/>
    <property type="match status" value="1"/>
</dbReference>
<dbReference type="Gene3D" id="1.20.120.160">
    <property type="entry name" value="HPT domain"/>
    <property type="match status" value="1"/>
</dbReference>
<comment type="catalytic activity">
    <reaction evidence="1">
        <text>ATP + protein L-histidine = ADP + protein N-phospho-L-histidine.</text>
        <dbReference type="EC" id="2.7.13.3"/>
    </reaction>
</comment>
<dbReference type="GO" id="GO:0005886">
    <property type="term" value="C:plasma membrane"/>
    <property type="evidence" value="ECO:0007669"/>
    <property type="project" value="UniProtKB-SubCell"/>
</dbReference>
<reference evidence="23 24" key="1">
    <citation type="submission" date="2023-08" db="EMBL/GenBank/DDBJ databases">
        <title>Pleionea litopenaei sp. nov., isolated from stomach of juvenile Litopenaeus vannamei.</title>
        <authorList>
            <person name="Rho A.M."/>
            <person name="Hwang C.Y."/>
        </authorList>
    </citation>
    <scope>NUCLEOTIDE SEQUENCE [LARGE SCALE GENOMIC DNA]</scope>
    <source>
        <strain evidence="23 24">HL-JVS1</strain>
    </source>
</reference>
<dbReference type="FunFam" id="3.30.565.10:FF:000010">
    <property type="entry name" value="Sensor histidine kinase RcsC"/>
    <property type="match status" value="1"/>
</dbReference>
<evidence type="ECO:0000256" key="15">
    <source>
        <dbReference type="PROSITE-ProRule" id="PRU00110"/>
    </source>
</evidence>
<dbReference type="InterPro" id="IPR036097">
    <property type="entry name" value="HisK_dim/P_sf"/>
</dbReference>
<evidence type="ECO:0000259" key="21">
    <source>
        <dbReference type="PROSITE" id="PS50885"/>
    </source>
</evidence>
<feature type="transmembrane region" description="Helical" evidence="18">
    <location>
        <begin position="171"/>
        <end position="192"/>
    </location>
</feature>
<keyword evidence="9" id="KW-0547">Nucleotide-binding</keyword>
<keyword evidence="4" id="KW-1003">Cell membrane</keyword>
<dbReference type="PROSITE" id="PS50109">
    <property type="entry name" value="HIS_KIN"/>
    <property type="match status" value="1"/>
</dbReference>
<dbReference type="AlphaFoldDB" id="A0AA51RVR6"/>
<dbReference type="PROSITE" id="PS50110">
    <property type="entry name" value="RESPONSE_REGULATORY"/>
    <property type="match status" value="1"/>
</dbReference>
<evidence type="ECO:0000256" key="6">
    <source>
        <dbReference type="ARBA" id="ARBA00022553"/>
    </source>
</evidence>
<dbReference type="InterPro" id="IPR003660">
    <property type="entry name" value="HAMP_dom"/>
</dbReference>
<dbReference type="Gene3D" id="3.40.50.2300">
    <property type="match status" value="2"/>
</dbReference>
<keyword evidence="12 18" id="KW-1133">Transmembrane helix</keyword>
<evidence type="ECO:0000256" key="8">
    <source>
        <dbReference type="ARBA" id="ARBA00022692"/>
    </source>
</evidence>
<dbReference type="PANTHER" id="PTHR45339">
    <property type="entry name" value="HYBRID SIGNAL TRANSDUCTION HISTIDINE KINASE J"/>
    <property type="match status" value="1"/>
</dbReference>
<keyword evidence="24" id="KW-1185">Reference proteome</keyword>
<organism evidence="23 24">
    <name type="scientific">Pleionea litopenaei</name>
    <dbReference type="NCBI Taxonomy" id="3070815"/>
    <lineage>
        <taxon>Bacteria</taxon>
        <taxon>Pseudomonadati</taxon>
        <taxon>Pseudomonadota</taxon>
        <taxon>Gammaproteobacteria</taxon>
        <taxon>Oceanospirillales</taxon>
        <taxon>Pleioneaceae</taxon>
        <taxon>Pleionea</taxon>
    </lineage>
</organism>
<dbReference type="Pfam" id="PF09984">
    <property type="entry name" value="sCache_4"/>
    <property type="match status" value="1"/>
</dbReference>
<dbReference type="CDD" id="cd17546">
    <property type="entry name" value="REC_hyHK_CKI1_RcsC-like"/>
    <property type="match status" value="1"/>
</dbReference>
<feature type="coiled-coil region" evidence="17">
    <location>
        <begin position="241"/>
        <end position="286"/>
    </location>
</feature>
<keyword evidence="7" id="KW-0808">Transferase</keyword>
<gene>
    <name evidence="23" type="ORF">Q9312_06425</name>
</gene>
<feature type="domain" description="Histidine kinase" evidence="19">
    <location>
        <begin position="296"/>
        <end position="517"/>
    </location>
</feature>
<dbReference type="EMBL" id="CP133548">
    <property type="protein sequence ID" value="WMS88548.1"/>
    <property type="molecule type" value="Genomic_DNA"/>
</dbReference>
<dbReference type="PANTHER" id="PTHR45339:SF1">
    <property type="entry name" value="HYBRID SIGNAL TRANSDUCTION HISTIDINE KINASE J"/>
    <property type="match status" value="1"/>
</dbReference>
<dbReference type="SMART" id="SM00388">
    <property type="entry name" value="HisKA"/>
    <property type="match status" value="1"/>
</dbReference>
<keyword evidence="6 16" id="KW-0597">Phosphoprotein</keyword>
<dbReference type="EC" id="2.7.13.3" evidence="3"/>
<dbReference type="InterPro" id="IPR003594">
    <property type="entry name" value="HATPase_dom"/>
</dbReference>
<evidence type="ECO:0000259" key="22">
    <source>
        <dbReference type="PROSITE" id="PS50894"/>
    </source>
</evidence>
<dbReference type="PRINTS" id="PR00344">
    <property type="entry name" value="BCTRLSENSOR"/>
</dbReference>
<feature type="domain" description="Response regulatory" evidence="20">
    <location>
        <begin position="617"/>
        <end position="765"/>
    </location>
</feature>
<dbReference type="Gene3D" id="3.30.565.10">
    <property type="entry name" value="Histidine kinase-like ATPase, C-terminal domain"/>
    <property type="match status" value="1"/>
</dbReference>
<feature type="modified residue" description="Phosphohistidine" evidence="15">
    <location>
        <position position="841"/>
    </location>
</feature>
<dbReference type="SMART" id="SM00448">
    <property type="entry name" value="REC"/>
    <property type="match status" value="1"/>
</dbReference>
<dbReference type="GO" id="GO:0000155">
    <property type="term" value="F:phosphorelay sensor kinase activity"/>
    <property type="evidence" value="ECO:0007669"/>
    <property type="project" value="InterPro"/>
</dbReference>
<dbReference type="InterPro" id="IPR001789">
    <property type="entry name" value="Sig_transdc_resp-reg_receiver"/>
</dbReference>
<dbReference type="KEGG" id="plei:Q9312_06425"/>
<keyword evidence="17" id="KW-0175">Coiled coil</keyword>
<evidence type="ECO:0000256" key="17">
    <source>
        <dbReference type="SAM" id="Coils"/>
    </source>
</evidence>
<dbReference type="InterPro" id="IPR008207">
    <property type="entry name" value="Sig_transdc_His_kin_Hpt_dom"/>
</dbReference>
<feature type="domain" description="HPt" evidence="22">
    <location>
        <begin position="802"/>
        <end position="899"/>
    </location>
</feature>
<evidence type="ECO:0000313" key="24">
    <source>
        <dbReference type="Proteomes" id="UP001239782"/>
    </source>
</evidence>
<keyword evidence="11 23" id="KW-0067">ATP-binding</keyword>
<keyword evidence="14 18" id="KW-0472">Membrane</keyword>
<evidence type="ECO:0000256" key="5">
    <source>
        <dbReference type="ARBA" id="ARBA00022519"/>
    </source>
</evidence>
<evidence type="ECO:0000256" key="4">
    <source>
        <dbReference type="ARBA" id="ARBA00022475"/>
    </source>
</evidence>
<dbReference type="SMART" id="SM00073">
    <property type="entry name" value="HPT"/>
    <property type="match status" value="1"/>
</dbReference>
<dbReference type="Pfam" id="PF00672">
    <property type="entry name" value="HAMP"/>
    <property type="match status" value="1"/>
</dbReference>
<dbReference type="SUPFAM" id="SSF55874">
    <property type="entry name" value="ATPase domain of HSP90 chaperone/DNA topoisomerase II/histidine kinase"/>
    <property type="match status" value="1"/>
</dbReference>
<dbReference type="Proteomes" id="UP001239782">
    <property type="component" value="Chromosome"/>
</dbReference>